<reference evidence="1 2" key="1">
    <citation type="journal article" date="2010" name="Stand. Genomic Sci.">
        <title>Complete genome sequence of Segniliparus rotundus type strain (CDC 1076).</title>
        <authorList>
            <person name="Sikorski J."/>
            <person name="Lapidus A."/>
            <person name="Copeland A."/>
            <person name="Misra M."/>
            <person name="Glavina Del Rio T."/>
            <person name="Nolan M."/>
            <person name="Lucas S."/>
            <person name="Chen F."/>
            <person name="Tice H."/>
            <person name="Cheng J.F."/>
            <person name="Jando M."/>
            <person name="Schneider S."/>
            <person name="Bruce D."/>
            <person name="Goodwin L."/>
            <person name="Pitluck S."/>
            <person name="Liolios K."/>
            <person name="Mikhailova N."/>
            <person name="Pati A."/>
            <person name="Ivanova N."/>
            <person name="Mavromatis K."/>
            <person name="Chen A."/>
            <person name="Palaniappan K."/>
            <person name="Chertkov O."/>
            <person name="Land M."/>
            <person name="Hauser L."/>
            <person name="Chang Y.J."/>
            <person name="Jeffries C.D."/>
            <person name="Brettin T."/>
            <person name="Detter J.C."/>
            <person name="Han C."/>
            <person name="Rohde M."/>
            <person name="Goker M."/>
            <person name="Bristow J."/>
            <person name="Eisen J.A."/>
            <person name="Markowitz V."/>
            <person name="Hugenholtz P."/>
            <person name="Kyrpides N.C."/>
            <person name="Klenk H.P."/>
        </authorList>
    </citation>
    <scope>NUCLEOTIDE SEQUENCE [LARGE SCALE GENOMIC DNA]</scope>
    <source>
        <strain evidence="2">ATCC BAA-972 / CDC 1076 / CIP 108378 / DSM 44985 / JCM 13578</strain>
    </source>
</reference>
<sequence length="305" mass="32515">MSQQLQACVLSDRESQLTAAFVPTAGMIGVSLADNGVELLGQRRGLDAYRSSGKTMGIPLLHPWANRLSASDYAVAGETVALAPDAVGVHHDNNGLPMHGLLAARPDWRVESVAADELVVVFDFGACPELLASFPFPHRLTLAVSLAGRRLTLRTTLAATSAKPVPVSFGFHPYLCIPDAPRERWEVELPPRRRLVLDGCGIPTGEGANEPGETAVLGDRVFDDGYDTIAAGAVFAVSAGRRRLEVSLDEGYPCAQIFAPAGEEVVCFEPMTAPTNALRSGDQLQFARPGKPYNAQFSITARPAP</sequence>
<dbReference type="Pfam" id="PF01263">
    <property type="entry name" value="Aldose_epim"/>
    <property type="match status" value="1"/>
</dbReference>
<dbReference type="AlphaFoldDB" id="D6Z7H5"/>
<dbReference type="STRING" id="640132.Srot_1442"/>
<dbReference type="InterPro" id="IPR014718">
    <property type="entry name" value="GH-type_carb-bd"/>
</dbReference>
<name>D6Z7H5_SEGRD</name>
<evidence type="ECO:0000313" key="1">
    <source>
        <dbReference type="EMBL" id="ADG97905.1"/>
    </source>
</evidence>
<dbReference type="eggNOG" id="COG2017">
    <property type="taxonomic scope" value="Bacteria"/>
</dbReference>
<keyword evidence="2" id="KW-1185">Reference proteome</keyword>
<organism evidence="1 2">
    <name type="scientific">Segniliparus rotundus (strain ATCC BAA-972 / CDC 1076 / CIP 108378 / DSM 44985 / JCM 13578)</name>
    <dbReference type="NCBI Taxonomy" id="640132"/>
    <lineage>
        <taxon>Bacteria</taxon>
        <taxon>Bacillati</taxon>
        <taxon>Actinomycetota</taxon>
        <taxon>Actinomycetes</taxon>
        <taxon>Mycobacteriales</taxon>
        <taxon>Segniliparaceae</taxon>
        <taxon>Segniliparus</taxon>
    </lineage>
</organism>
<dbReference type="Proteomes" id="UP000002247">
    <property type="component" value="Chromosome"/>
</dbReference>
<dbReference type="EMBL" id="CP001958">
    <property type="protein sequence ID" value="ADG97905.1"/>
    <property type="molecule type" value="Genomic_DNA"/>
</dbReference>
<gene>
    <name evidence="1" type="ordered locus">Srot_1442</name>
</gene>
<dbReference type="InterPro" id="IPR008183">
    <property type="entry name" value="Aldose_1/G6P_1-epimerase"/>
</dbReference>
<dbReference type="GO" id="GO:0016853">
    <property type="term" value="F:isomerase activity"/>
    <property type="evidence" value="ECO:0007669"/>
    <property type="project" value="InterPro"/>
</dbReference>
<protein>
    <submittedName>
        <fullName evidence="1">Aldose 1-epimerase</fullName>
    </submittedName>
</protein>
<dbReference type="InterPro" id="IPR011013">
    <property type="entry name" value="Gal_mutarotase_sf_dom"/>
</dbReference>
<proteinExistence type="predicted"/>
<dbReference type="HOGENOM" id="CLU_887699_0_0_11"/>
<dbReference type="Gene3D" id="2.70.98.10">
    <property type="match status" value="1"/>
</dbReference>
<dbReference type="OrthoDB" id="4739604at2"/>
<dbReference type="GO" id="GO:0005975">
    <property type="term" value="P:carbohydrate metabolic process"/>
    <property type="evidence" value="ECO:0007669"/>
    <property type="project" value="InterPro"/>
</dbReference>
<dbReference type="CDD" id="cd01081">
    <property type="entry name" value="Aldose_epim"/>
    <property type="match status" value="1"/>
</dbReference>
<accession>D6Z7H5</accession>
<dbReference type="KEGG" id="srt:Srot_1442"/>
<dbReference type="GO" id="GO:0030246">
    <property type="term" value="F:carbohydrate binding"/>
    <property type="evidence" value="ECO:0007669"/>
    <property type="project" value="InterPro"/>
</dbReference>
<dbReference type="SUPFAM" id="SSF74650">
    <property type="entry name" value="Galactose mutarotase-like"/>
    <property type="match status" value="1"/>
</dbReference>
<evidence type="ECO:0000313" key="2">
    <source>
        <dbReference type="Proteomes" id="UP000002247"/>
    </source>
</evidence>